<feature type="transmembrane region" description="Helical" evidence="1">
    <location>
        <begin position="246"/>
        <end position="265"/>
    </location>
</feature>
<evidence type="ECO:0000313" key="2">
    <source>
        <dbReference type="EMBL" id="OVA13348.1"/>
    </source>
</evidence>
<protein>
    <submittedName>
        <fullName evidence="2">Uncharacterized protein</fullName>
    </submittedName>
</protein>
<gene>
    <name evidence="2" type="ORF">BVC80_285g72</name>
</gene>
<sequence length="295" mass="32296">MASLILLISTLPLLLLLLLLYFYFATASPLPYSLLAFNCTLPIDQQQSIEINKLADPTSSTEATQTSSLTNSTLAGVVVEPDWALTSHLGVQCTLCISKAKHGVSMLCPESKAVTASFGGCYVHFIPNYYSLNYSNNMMMTYHVMDRIPLNSALDTFLLKLRTFGLTDCVRLASPKECELCLEERIKKLKQNGMFVDGYCVVLLEESNRQRMSSDSGSGGSDVVRYYDESTAGDGSSVGFKGKVVWWGWGVGVACLIGVVLGAWLMRRNVVNAAKVAATFSDSSEPSDEYIDRII</sequence>
<dbReference type="InParanoid" id="A0A200QSB7"/>
<dbReference type="EMBL" id="MVGT01001150">
    <property type="protein sequence ID" value="OVA13348.1"/>
    <property type="molecule type" value="Genomic_DNA"/>
</dbReference>
<dbReference type="OMA" id="SLECERC"/>
<keyword evidence="1" id="KW-0812">Transmembrane</keyword>
<keyword evidence="3" id="KW-1185">Reference proteome</keyword>
<organism evidence="2 3">
    <name type="scientific">Macleaya cordata</name>
    <name type="common">Five-seeded plume-poppy</name>
    <name type="synonym">Bocconia cordata</name>
    <dbReference type="NCBI Taxonomy" id="56857"/>
    <lineage>
        <taxon>Eukaryota</taxon>
        <taxon>Viridiplantae</taxon>
        <taxon>Streptophyta</taxon>
        <taxon>Embryophyta</taxon>
        <taxon>Tracheophyta</taxon>
        <taxon>Spermatophyta</taxon>
        <taxon>Magnoliopsida</taxon>
        <taxon>Ranunculales</taxon>
        <taxon>Papaveraceae</taxon>
        <taxon>Papaveroideae</taxon>
        <taxon>Macleaya</taxon>
    </lineage>
</organism>
<dbReference type="Proteomes" id="UP000195402">
    <property type="component" value="Unassembled WGS sequence"/>
</dbReference>
<dbReference type="OrthoDB" id="1734439at2759"/>
<name>A0A200QSB7_MACCD</name>
<reference evidence="2 3" key="1">
    <citation type="journal article" date="2017" name="Mol. Plant">
        <title>The Genome of Medicinal Plant Macleaya cordata Provides New Insights into Benzylisoquinoline Alkaloids Metabolism.</title>
        <authorList>
            <person name="Liu X."/>
            <person name="Liu Y."/>
            <person name="Huang P."/>
            <person name="Ma Y."/>
            <person name="Qing Z."/>
            <person name="Tang Q."/>
            <person name="Cao H."/>
            <person name="Cheng P."/>
            <person name="Zheng Y."/>
            <person name="Yuan Z."/>
            <person name="Zhou Y."/>
            <person name="Liu J."/>
            <person name="Tang Z."/>
            <person name="Zhuo Y."/>
            <person name="Zhang Y."/>
            <person name="Yu L."/>
            <person name="Huang J."/>
            <person name="Yang P."/>
            <person name="Peng Q."/>
            <person name="Zhang J."/>
            <person name="Jiang W."/>
            <person name="Zhang Z."/>
            <person name="Lin K."/>
            <person name="Ro D.K."/>
            <person name="Chen X."/>
            <person name="Xiong X."/>
            <person name="Shang Y."/>
            <person name="Huang S."/>
            <person name="Zeng J."/>
        </authorList>
    </citation>
    <scope>NUCLEOTIDE SEQUENCE [LARGE SCALE GENOMIC DNA]</scope>
    <source>
        <strain evidence="3">cv. BLH2017</strain>
        <tissue evidence="2">Root</tissue>
    </source>
</reference>
<evidence type="ECO:0000313" key="3">
    <source>
        <dbReference type="Proteomes" id="UP000195402"/>
    </source>
</evidence>
<dbReference type="AlphaFoldDB" id="A0A200QSB7"/>
<proteinExistence type="predicted"/>
<evidence type="ECO:0000256" key="1">
    <source>
        <dbReference type="SAM" id="Phobius"/>
    </source>
</evidence>
<keyword evidence="1" id="KW-1133">Transmembrane helix</keyword>
<accession>A0A200QSB7</accession>
<keyword evidence="1" id="KW-0472">Membrane</keyword>
<comment type="caution">
    <text evidence="2">The sequence shown here is derived from an EMBL/GenBank/DDBJ whole genome shotgun (WGS) entry which is preliminary data.</text>
</comment>